<sequence>MSTTAASTTSLFIPAYTTPSLTRRRCISIFISSRPFPRNPRFASPGLRFCASLAEQNLQVSWFSPDQNVKDDFGGWAFVDSPVHDKKRGLPIFFIGGIGTSLTVLVAAIAYFLFSRKGFKFQFTGLHPLHGVPSSTRNDKSNESSNTDYIVSDDISLVSEASPESIPSAVSGNITSAHMDKLETVIIPVAVDSTQKEALSVLKKLKIIEDDVKADELCTRREYARWLCRINSLLERSPKHRIVPSVLLSGSINAAFNDICTEDLDFGFIQALAEAGVIPSKLSQNYSYDDLREQRDIYFFPERFICRQDLIDWKCQLEYEFVPGMKDQMSKTKVGFMDVKEITRTVSPELYMDILAGDRSLVRKVFGQFKRLQPNKPSTKAQAAVALTSGRMSEAIYSELLRLEAESSAKLAEMEDIKSELLDRGDIRRFWDEKLVEEKTRGFEVEKGYSAAVGNLEQEKIVQEKYFAEHLKEKAAMDCQRQLLLSLKDEVNEMSERLASERTMYVAEQCKLQDMLRDLQSNQEGLLDSKSILEAEIEALRILRSWVEDEARKSQARAKVLEEVGRRWKWDNQA</sequence>
<comment type="caution">
    <text evidence="2">The sequence shown here is derived from an EMBL/GenBank/DDBJ whole genome shotgun (WGS) entry which is preliminary data.</text>
</comment>
<dbReference type="AlphaFoldDB" id="A0A8K0DLE4"/>
<protein>
    <recommendedName>
        <fullName evidence="4">SLH domain-containing protein</fullName>
    </recommendedName>
</protein>
<dbReference type="PANTHER" id="PTHR33740">
    <property type="entry name" value="GPI-ANCHORED ADHESIN-LIKE PROTEIN"/>
    <property type="match status" value="1"/>
</dbReference>
<feature type="transmembrane region" description="Helical" evidence="1">
    <location>
        <begin position="92"/>
        <end position="114"/>
    </location>
</feature>
<dbReference type="OrthoDB" id="1931230at2759"/>
<dbReference type="PANTHER" id="PTHR33740:SF1">
    <property type="entry name" value="SLH DOMAIN PROTEIN"/>
    <property type="match status" value="1"/>
</dbReference>
<proteinExistence type="predicted"/>
<keyword evidence="3" id="KW-1185">Reference proteome</keyword>
<evidence type="ECO:0000313" key="2">
    <source>
        <dbReference type="EMBL" id="KAF3432576.1"/>
    </source>
</evidence>
<reference evidence="2" key="1">
    <citation type="submission" date="2020-03" db="EMBL/GenBank/DDBJ databases">
        <title>A high-quality chromosome-level genome assembly of a woody plant with both climbing and erect habits, Rhamnella rubrinervis.</title>
        <authorList>
            <person name="Lu Z."/>
            <person name="Yang Y."/>
            <person name="Zhu X."/>
            <person name="Sun Y."/>
        </authorList>
    </citation>
    <scope>NUCLEOTIDE SEQUENCE</scope>
    <source>
        <strain evidence="2">BYM</strain>
        <tissue evidence="2">Leaf</tissue>
    </source>
</reference>
<keyword evidence="1" id="KW-0812">Transmembrane</keyword>
<evidence type="ECO:0000313" key="3">
    <source>
        <dbReference type="Proteomes" id="UP000796880"/>
    </source>
</evidence>
<dbReference type="EMBL" id="VOIH02000012">
    <property type="protein sequence ID" value="KAF3432576.1"/>
    <property type="molecule type" value="Genomic_DNA"/>
</dbReference>
<organism evidence="2 3">
    <name type="scientific">Rhamnella rubrinervis</name>
    <dbReference type="NCBI Taxonomy" id="2594499"/>
    <lineage>
        <taxon>Eukaryota</taxon>
        <taxon>Viridiplantae</taxon>
        <taxon>Streptophyta</taxon>
        <taxon>Embryophyta</taxon>
        <taxon>Tracheophyta</taxon>
        <taxon>Spermatophyta</taxon>
        <taxon>Magnoliopsida</taxon>
        <taxon>eudicotyledons</taxon>
        <taxon>Gunneridae</taxon>
        <taxon>Pentapetalae</taxon>
        <taxon>rosids</taxon>
        <taxon>fabids</taxon>
        <taxon>Rosales</taxon>
        <taxon>Rhamnaceae</taxon>
        <taxon>rhamnoid group</taxon>
        <taxon>Rhamneae</taxon>
        <taxon>Rhamnella</taxon>
    </lineage>
</organism>
<name>A0A8K0DLE4_9ROSA</name>
<accession>A0A8K0DLE4</accession>
<keyword evidence="1" id="KW-0472">Membrane</keyword>
<dbReference type="Proteomes" id="UP000796880">
    <property type="component" value="Unassembled WGS sequence"/>
</dbReference>
<evidence type="ECO:0008006" key="4">
    <source>
        <dbReference type="Google" id="ProtNLM"/>
    </source>
</evidence>
<evidence type="ECO:0000256" key="1">
    <source>
        <dbReference type="SAM" id="Phobius"/>
    </source>
</evidence>
<keyword evidence="1" id="KW-1133">Transmembrane helix</keyword>
<gene>
    <name evidence="2" type="ORF">FNV43_RR27316</name>
</gene>